<evidence type="ECO:0000313" key="1">
    <source>
        <dbReference type="EMBL" id="TGN87603.1"/>
    </source>
</evidence>
<evidence type="ECO:0008006" key="3">
    <source>
        <dbReference type="Google" id="ProtNLM"/>
    </source>
</evidence>
<dbReference type="AlphaFoldDB" id="A0A4Z1DSZ3"/>
<proteinExistence type="predicted"/>
<dbReference type="Proteomes" id="UP000298513">
    <property type="component" value="Unassembled WGS sequence"/>
</dbReference>
<comment type="caution">
    <text evidence="1">The sequence shown here is derived from an EMBL/GenBank/DDBJ whole genome shotgun (WGS) entry which is preliminary data.</text>
</comment>
<reference evidence="1 2" key="1">
    <citation type="submission" date="2019-04" db="EMBL/GenBank/DDBJ databases">
        <title>Streptomyces sp. nov. Bv016 isolated from bark of Buahinia variegata.</title>
        <authorList>
            <person name="Kanchanasin P."/>
            <person name="Tanasupawat S."/>
            <person name="Yuki M."/>
            <person name="Kudo T."/>
        </authorList>
    </citation>
    <scope>NUCLEOTIDE SEQUENCE [LARGE SCALE GENOMIC DNA]</scope>
    <source>
        <strain evidence="1 2">JCM 4765</strain>
    </source>
</reference>
<dbReference type="RefSeq" id="WP_135789898.1">
    <property type="nucleotide sequence ID" value="NZ_BNBQ01000009.1"/>
</dbReference>
<accession>A0A4Z1DSZ3</accession>
<dbReference type="EMBL" id="SRRU01000001">
    <property type="protein sequence ID" value="TGN87603.1"/>
    <property type="molecule type" value="Genomic_DNA"/>
</dbReference>
<dbReference type="GeneID" id="91533103"/>
<protein>
    <recommendedName>
        <fullName evidence="3">OvmZ protein</fullName>
    </recommendedName>
</protein>
<organism evidence="1 2">
    <name type="scientific">Streptomyces griseoluteus</name>
    <dbReference type="NCBI Taxonomy" id="29306"/>
    <lineage>
        <taxon>Bacteria</taxon>
        <taxon>Bacillati</taxon>
        <taxon>Actinomycetota</taxon>
        <taxon>Actinomycetes</taxon>
        <taxon>Kitasatosporales</taxon>
        <taxon>Streptomycetaceae</taxon>
        <taxon>Streptomyces</taxon>
    </lineage>
</organism>
<gene>
    <name evidence="1" type="ORF">E5082_04205</name>
</gene>
<sequence>MSRLPRLYAEAEQALAPGSARSLVRVSGGSRATALPVRGQAVEARSALMAMLSSWSALVADERRVAAPDREIREMVAFLRRHLEWLARHAALGELLAELAESVALARRCVQPGQSRQVSVGSCREPECTGNLVAHMRSGGAGPASEIRCDTDPAHRWAPHEWHAFIPRAACPV</sequence>
<evidence type="ECO:0000313" key="2">
    <source>
        <dbReference type="Proteomes" id="UP000298513"/>
    </source>
</evidence>
<name>A0A4Z1DSZ3_STRGP</name>
<keyword evidence="2" id="KW-1185">Reference proteome</keyword>